<reference evidence="2 3" key="1">
    <citation type="submission" date="2015-11" db="EMBL/GenBank/DDBJ databases">
        <title>Ensifer anhuiense sp. nov., an effective nitrogen fixation bacterium with Glycine soja.</title>
        <authorList>
            <person name="Yan H."/>
            <person name="Chen W."/>
        </authorList>
    </citation>
    <scope>NUCLEOTIDE SEQUENCE [LARGE SCALE GENOMIC DNA]</scope>
    <source>
        <strain evidence="2 3">LMG 7837</strain>
    </source>
</reference>
<dbReference type="Gene3D" id="1.10.40.30">
    <property type="entry name" value="Fumarase/aspartase (C-terminal domain)"/>
    <property type="match status" value="1"/>
</dbReference>
<sequence length="466" mass="50007">MPNTRTDTDSLGSRELPAGALYGVATLRGQENFDISFHKLGDAPELLKALARIKHAAAAANRDIGVLPADVANAIIAASVEIENGRHTDQFIVDLLEGSGGTSINMNVNEVIANRALQILNEQPGTYSRIHPNDHVNSGQSTNDVLPAAVKLAVYDKSLCLIGALKHLAEALEERSIAFKDVLRIGRTCMQAAQPMRLGQAFSGYAAAVRRLVEKLVSARDEMLVLPLGGTAIGTGLGSAPGYRSAVYRHLKEIVGADVRPGENMFDAMQNADAFARVSSEIRICAEVIGKIASDLIILASGPNSGVGELRLPHVQPGSSIMPGKVNPVLPMMMHQVAFAVVGNDAGVSLASLQGQLEINHFEPIIASRLFDSIELLAKSTRIFADKCIAGIEADREQSLRNLMQSSALATVFVPKLGYTEVSKLVQASVAERRPFIELAIERGLLTHDEVIQVVRESTDYREEIA</sequence>
<dbReference type="InterPro" id="IPR051546">
    <property type="entry name" value="Aspartate_Ammonia-Lyase"/>
</dbReference>
<protein>
    <submittedName>
        <fullName evidence="2">Aspartate ammonia-lyase</fullName>
    </submittedName>
</protein>
<dbReference type="SUPFAM" id="SSF48557">
    <property type="entry name" value="L-aspartase-like"/>
    <property type="match status" value="1"/>
</dbReference>
<dbReference type="InterPro" id="IPR008948">
    <property type="entry name" value="L-Aspartase-like"/>
</dbReference>
<dbReference type="GO" id="GO:0006531">
    <property type="term" value="P:aspartate metabolic process"/>
    <property type="evidence" value="ECO:0007669"/>
    <property type="project" value="TreeGrafter"/>
</dbReference>
<dbReference type="Gene3D" id="1.20.200.10">
    <property type="entry name" value="Fumarase/aspartase (Central domain)"/>
    <property type="match status" value="1"/>
</dbReference>
<dbReference type="NCBIfam" id="NF008909">
    <property type="entry name" value="PRK12273.1"/>
    <property type="match status" value="1"/>
</dbReference>
<dbReference type="InterPro" id="IPR024083">
    <property type="entry name" value="Fumarase/histidase_N"/>
</dbReference>
<dbReference type="InterPro" id="IPR020557">
    <property type="entry name" value="Fumarate_lyase_CS"/>
</dbReference>
<dbReference type="PANTHER" id="PTHR42696:SF2">
    <property type="entry name" value="ASPARTATE AMMONIA-LYASE"/>
    <property type="match status" value="1"/>
</dbReference>
<dbReference type="GO" id="GO:0008797">
    <property type="term" value="F:aspartate ammonia-lyase activity"/>
    <property type="evidence" value="ECO:0007669"/>
    <property type="project" value="TreeGrafter"/>
</dbReference>
<dbReference type="InterPro" id="IPR000362">
    <property type="entry name" value="Fumarate_lyase_fam"/>
</dbReference>
<dbReference type="Gene3D" id="1.10.275.10">
    <property type="entry name" value="Fumarase/aspartase (N-terminal domain)"/>
    <property type="match status" value="1"/>
</dbReference>
<evidence type="ECO:0000259" key="1">
    <source>
        <dbReference type="Pfam" id="PF00206"/>
    </source>
</evidence>
<dbReference type="GO" id="GO:0005829">
    <property type="term" value="C:cytosol"/>
    <property type="evidence" value="ECO:0007669"/>
    <property type="project" value="TreeGrafter"/>
</dbReference>
<dbReference type="Pfam" id="PF00206">
    <property type="entry name" value="Lyase_1"/>
    <property type="match status" value="1"/>
</dbReference>
<dbReference type="PROSITE" id="PS00163">
    <property type="entry name" value="FUMARATE_LYASES"/>
    <property type="match status" value="1"/>
</dbReference>
<dbReference type="PANTHER" id="PTHR42696">
    <property type="entry name" value="ASPARTATE AMMONIA-LYASE"/>
    <property type="match status" value="1"/>
</dbReference>
<dbReference type="OrthoDB" id="9802809at2"/>
<evidence type="ECO:0000313" key="3">
    <source>
        <dbReference type="Proteomes" id="UP000078507"/>
    </source>
</evidence>
<dbReference type="InterPro" id="IPR022761">
    <property type="entry name" value="Fumarate_lyase_N"/>
</dbReference>
<accession>A0A178YT61</accession>
<dbReference type="PRINTS" id="PR00149">
    <property type="entry name" value="FUMRATELYASE"/>
</dbReference>
<dbReference type="AlphaFoldDB" id="A0A178YT61"/>
<dbReference type="Proteomes" id="UP000078507">
    <property type="component" value="Unassembled WGS sequence"/>
</dbReference>
<name>A0A178YT61_SINSA</name>
<evidence type="ECO:0000313" key="2">
    <source>
        <dbReference type="EMBL" id="OAP50063.1"/>
    </source>
</evidence>
<keyword evidence="3" id="KW-1185">Reference proteome</keyword>
<gene>
    <name evidence="2" type="ORF">ATB98_12190</name>
</gene>
<dbReference type="STRING" id="36856.ATB98_12190"/>
<feature type="domain" description="Fumarate lyase N-terminal" evidence="1">
    <location>
        <begin position="14"/>
        <end position="343"/>
    </location>
</feature>
<dbReference type="EMBL" id="LNQB01000046">
    <property type="protein sequence ID" value="OAP50063.1"/>
    <property type="molecule type" value="Genomic_DNA"/>
</dbReference>
<comment type="caution">
    <text evidence="2">The sequence shown here is derived from an EMBL/GenBank/DDBJ whole genome shotgun (WGS) entry which is preliminary data.</text>
</comment>
<proteinExistence type="predicted"/>
<keyword evidence="2" id="KW-0456">Lyase</keyword>
<organism evidence="2 3">
    <name type="scientific">Sinorhizobium saheli</name>
    <dbReference type="NCBI Taxonomy" id="36856"/>
    <lineage>
        <taxon>Bacteria</taxon>
        <taxon>Pseudomonadati</taxon>
        <taxon>Pseudomonadota</taxon>
        <taxon>Alphaproteobacteria</taxon>
        <taxon>Hyphomicrobiales</taxon>
        <taxon>Rhizobiaceae</taxon>
        <taxon>Sinorhizobium/Ensifer group</taxon>
        <taxon>Sinorhizobium</taxon>
    </lineage>
</organism>
<dbReference type="PRINTS" id="PR00145">
    <property type="entry name" value="ARGSUCLYASE"/>
</dbReference>
<dbReference type="RefSeq" id="WP_066868463.1">
    <property type="nucleotide sequence ID" value="NZ_LNQB01000046.1"/>
</dbReference>